<dbReference type="PROSITE" id="PS50975">
    <property type="entry name" value="ATP_GRASP"/>
    <property type="match status" value="1"/>
</dbReference>
<dbReference type="EC" id="6.3.2.41" evidence="4"/>
<dbReference type="GO" id="GO:0046872">
    <property type="term" value="F:metal ion binding"/>
    <property type="evidence" value="ECO:0007669"/>
    <property type="project" value="UniProtKB-KW"/>
</dbReference>
<evidence type="ECO:0000256" key="2">
    <source>
        <dbReference type="ARBA" id="ARBA00001946"/>
    </source>
</evidence>
<reference evidence="15 16" key="1">
    <citation type="journal article" date="2018" name="BMC Genomics">
        <title>The genome of Naegleria lovaniensis, the basis for a comparative approach to unravel pathogenicity factors of the human pathogenic amoeba N. fowleri.</title>
        <authorList>
            <person name="Liechti N."/>
            <person name="Schurch N."/>
            <person name="Bruggmann R."/>
            <person name="Wittwer M."/>
        </authorList>
    </citation>
    <scope>NUCLEOTIDE SEQUENCE [LARGE SCALE GENOMIC DNA]</scope>
    <source>
        <strain evidence="15 16">ATCC 30569</strain>
    </source>
</reference>
<dbReference type="InterPro" id="IPR011761">
    <property type="entry name" value="ATP-grasp"/>
</dbReference>
<accession>A0AA88GZB2</accession>
<dbReference type="InterPro" id="IPR041107">
    <property type="entry name" value="Rimk_N"/>
</dbReference>
<evidence type="ECO:0000256" key="3">
    <source>
        <dbReference type="ARBA" id="ARBA00007854"/>
    </source>
</evidence>
<dbReference type="FunFam" id="3.30.470.20:FF:000058">
    <property type="entry name" value="Alpha-aminoadipate--LysW ligase LysX protein"/>
    <property type="match status" value="1"/>
</dbReference>
<feature type="domain" description="ATP-grasp" evidence="14">
    <location>
        <begin position="178"/>
        <end position="359"/>
    </location>
</feature>
<evidence type="ECO:0000256" key="7">
    <source>
        <dbReference type="ARBA" id="ARBA00022741"/>
    </source>
</evidence>
<evidence type="ECO:0000256" key="6">
    <source>
        <dbReference type="ARBA" id="ARBA00022723"/>
    </source>
</evidence>
<dbReference type="InterPro" id="IPR013651">
    <property type="entry name" value="ATP-grasp_RimK-type"/>
</dbReference>
<keyword evidence="11" id="KW-0464">Manganese</keyword>
<dbReference type="Pfam" id="PF08443">
    <property type="entry name" value="RimK"/>
    <property type="match status" value="1"/>
</dbReference>
<evidence type="ECO:0000313" key="16">
    <source>
        <dbReference type="Proteomes" id="UP000816034"/>
    </source>
</evidence>
<dbReference type="InterPro" id="IPR013815">
    <property type="entry name" value="ATP_grasp_subdomain_1"/>
</dbReference>
<evidence type="ECO:0000256" key="1">
    <source>
        <dbReference type="ARBA" id="ARBA00001936"/>
    </source>
</evidence>
<comment type="cofactor">
    <cofactor evidence="2">
        <name>Mg(2+)</name>
        <dbReference type="ChEBI" id="CHEBI:18420"/>
    </cofactor>
</comment>
<keyword evidence="10" id="KW-0648">Protein biosynthesis</keyword>
<keyword evidence="8 13" id="KW-0067">ATP-binding</keyword>
<dbReference type="EMBL" id="PYSW02000001">
    <property type="protein sequence ID" value="KAG2393783.1"/>
    <property type="molecule type" value="Genomic_DNA"/>
</dbReference>
<dbReference type="RefSeq" id="XP_044555677.1">
    <property type="nucleotide sequence ID" value="XM_044693087.1"/>
</dbReference>
<keyword evidence="5" id="KW-0436">Ligase</keyword>
<evidence type="ECO:0000259" key="14">
    <source>
        <dbReference type="PROSITE" id="PS50975"/>
    </source>
</evidence>
<comment type="similarity">
    <text evidence="3">Belongs to the RimK family.</text>
</comment>
<comment type="caution">
    <text evidence="15">The sequence shown here is derived from an EMBL/GenBank/DDBJ whole genome shotgun (WGS) entry which is preliminary data.</text>
</comment>
<dbReference type="Proteomes" id="UP000816034">
    <property type="component" value="Unassembled WGS sequence"/>
</dbReference>
<evidence type="ECO:0000256" key="12">
    <source>
        <dbReference type="ARBA" id="ARBA00049321"/>
    </source>
</evidence>
<dbReference type="Gene3D" id="3.30.470.20">
    <property type="entry name" value="ATP-grasp fold, B domain"/>
    <property type="match status" value="1"/>
</dbReference>
<dbReference type="Gene3D" id="3.40.50.20">
    <property type="match status" value="1"/>
</dbReference>
<dbReference type="NCBIfam" id="TIGR00768">
    <property type="entry name" value="rimK_fam"/>
    <property type="match status" value="1"/>
</dbReference>
<sequence length="368" mass="41047">MSASIYQHYTEALAARKTSSSTQEEEQTSILVPRNFILHNLQPSLIGEKEIVFYNAQDPTFYQMNLENPQFTIWLLCREVKYLYSQKRLFECAWHANIQLKLMEIGRFEFVVLKGCSKLLYDGVPVEIPQVVIPRLGAKINYYGLAVLRFLEGLSANKPLILNNSSSIEVSRDKFFTMQRLAAKNIPVPRTIVAKFPLDVQKIEENFTFPLILKKVSGSQGNGVLLIQDQGQLVDIAELVDPSNPLLIQEFIKDSSGKDIRVIVVGGRAIGAMKRIATKGFKSNFHQGGKVEQVPLTQELELLAVECALACGLDVAGVDILFDGDNSYKICEVNSSPGFEGFEMATGVDVAKEIIMYCKNNCSPLLNV</sequence>
<keyword evidence="9" id="KW-0460">Magnesium</keyword>
<dbReference type="GO" id="GO:0005524">
    <property type="term" value="F:ATP binding"/>
    <property type="evidence" value="ECO:0007669"/>
    <property type="project" value="UniProtKB-UniRule"/>
</dbReference>
<evidence type="ECO:0000256" key="9">
    <source>
        <dbReference type="ARBA" id="ARBA00022842"/>
    </source>
</evidence>
<comment type="cofactor">
    <cofactor evidence="1">
        <name>Mn(2+)</name>
        <dbReference type="ChEBI" id="CHEBI:29035"/>
    </cofactor>
</comment>
<dbReference type="GO" id="GO:0006412">
    <property type="term" value="P:translation"/>
    <property type="evidence" value="ECO:0007669"/>
    <property type="project" value="UniProtKB-KW"/>
</dbReference>
<protein>
    <recommendedName>
        <fullName evidence="4">N-acetylaspartylglutamate synthase</fullName>
        <ecNumber evidence="4">6.3.2.41</ecNumber>
    </recommendedName>
</protein>
<gene>
    <name evidence="15" type="ORF">C9374_003547</name>
</gene>
<dbReference type="PANTHER" id="PTHR21621">
    <property type="entry name" value="RIBOSOMAL PROTEIN S6 MODIFICATION PROTEIN"/>
    <property type="match status" value="1"/>
</dbReference>
<dbReference type="GO" id="GO:0005737">
    <property type="term" value="C:cytoplasm"/>
    <property type="evidence" value="ECO:0007669"/>
    <property type="project" value="TreeGrafter"/>
</dbReference>
<dbReference type="InterPro" id="IPR004666">
    <property type="entry name" value="Rp_bS6_RimK/Lys_biosynth_LsyX"/>
</dbReference>
<proteinExistence type="inferred from homology"/>
<evidence type="ECO:0000256" key="4">
    <source>
        <dbReference type="ARBA" id="ARBA00012938"/>
    </source>
</evidence>
<keyword evidence="16" id="KW-1185">Reference proteome</keyword>
<dbReference type="PANTHER" id="PTHR21621:SF2">
    <property type="entry name" value="COENZYME GAMMA-F420-2:ALPHA-L-GLUTAMATE LIGASE"/>
    <property type="match status" value="1"/>
</dbReference>
<evidence type="ECO:0000256" key="13">
    <source>
        <dbReference type="PROSITE-ProRule" id="PRU00409"/>
    </source>
</evidence>
<keyword evidence="6" id="KW-0479">Metal-binding</keyword>
<dbReference type="GeneID" id="68096002"/>
<organism evidence="15 16">
    <name type="scientific">Naegleria lovaniensis</name>
    <name type="common">Amoeba</name>
    <dbReference type="NCBI Taxonomy" id="51637"/>
    <lineage>
        <taxon>Eukaryota</taxon>
        <taxon>Discoba</taxon>
        <taxon>Heterolobosea</taxon>
        <taxon>Tetramitia</taxon>
        <taxon>Eutetramitia</taxon>
        <taxon>Vahlkampfiidae</taxon>
        <taxon>Naegleria</taxon>
    </lineage>
</organism>
<name>A0AA88GZB2_NAELO</name>
<evidence type="ECO:0000256" key="5">
    <source>
        <dbReference type="ARBA" id="ARBA00022598"/>
    </source>
</evidence>
<dbReference type="SUPFAM" id="SSF56059">
    <property type="entry name" value="Glutathione synthetase ATP-binding domain-like"/>
    <property type="match status" value="1"/>
</dbReference>
<evidence type="ECO:0000256" key="10">
    <source>
        <dbReference type="ARBA" id="ARBA00022917"/>
    </source>
</evidence>
<keyword evidence="7 13" id="KW-0547">Nucleotide-binding</keyword>
<comment type="catalytic activity">
    <reaction evidence="12">
        <text>N-acetyl-L-aspartate + L-glutamate + ATP = N-acetyl-L-aspartyl-L-glutamate + ADP + phosphate + H(+)</text>
        <dbReference type="Rhea" id="RHEA:40035"/>
        <dbReference type="ChEBI" id="CHEBI:15378"/>
        <dbReference type="ChEBI" id="CHEBI:16953"/>
        <dbReference type="ChEBI" id="CHEBI:29985"/>
        <dbReference type="ChEBI" id="CHEBI:30616"/>
        <dbReference type="ChEBI" id="CHEBI:43474"/>
        <dbReference type="ChEBI" id="CHEBI:76931"/>
        <dbReference type="ChEBI" id="CHEBI:456216"/>
        <dbReference type="EC" id="6.3.2.41"/>
    </reaction>
</comment>
<dbReference type="AlphaFoldDB" id="A0AA88GZB2"/>
<dbReference type="Gene3D" id="3.30.1490.20">
    <property type="entry name" value="ATP-grasp fold, A domain"/>
    <property type="match status" value="1"/>
</dbReference>
<dbReference type="GO" id="GO:0043774">
    <property type="term" value="F:coenzyme F420-2 alpha-glutamyl ligase activity"/>
    <property type="evidence" value="ECO:0007669"/>
    <property type="project" value="TreeGrafter"/>
</dbReference>
<evidence type="ECO:0000256" key="8">
    <source>
        <dbReference type="ARBA" id="ARBA00022840"/>
    </source>
</evidence>
<evidence type="ECO:0000256" key="11">
    <source>
        <dbReference type="ARBA" id="ARBA00023211"/>
    </source>
</evidence>
<dbReference type="Pfam" id="PF18030">
    <property type="entry name" value="Rimk_N"/>
    <property type="match status" value="1"/>
</dbReference>
<evidence type="ECO:0000313" key="15">
    <source>
        <dbReference type="EMBL" id="KAG2393783.1"/>
    </source>
</evidence>